<comment type="subcellular location">
    <subcellularLocation>
        <location evidence="1">Membrane</location>
    </subcellularLocation>
</comment>
<feature type="region of interest" description="Disordered" evidence="9">
    <location>
        <begin position="131"/>
        <end position="158"/>
    </location>
</feature>
<dbReference type="InterPro" id="IPR032471">
    <property type="entry name" value="AGRL2-4_GAIN_subdom_A"/>
</dbReference>
<dbReference type="AlphaFoldDB" id="A0A553NZ63"/>
<evidence type="ECO:0000256" key="9">
    <source>
        <dbReference type="SAM" id="MobiDB-lite"/>
    </source>
</evidence>
<keyword evidence="3 10" id="KW-0812">Transmembrane</keyword>
<dbReference type="SMART" id="SM00303">
    <property type="entry name" value="GPS"/>
    <property type="match status" value="1"/>
</dbReference>
<evidence type="ECO:0000256" key="2">
    <source>
        <dbReference type="ARBA" id="ARBA00010933"/>
    </source>
</evidence>
<dbReference type="EMBL" id="VCGU01000009">
    <property type="protein sequence ID" value="TRY70720.1"/>
    <property type="molecule type" value="Genomic_DNA"/>
</dbReference>
<accession>A0A553NZ63</accession>
<dbReference type="InterPro" id="IPR001879">
    <property type="entry name" value="GPCR_2_extracellular_dom"/>
</dbReference>
<keyword evidence="8" id="KW-0325">Glycoprotein</keyword>
<dbReference type="SMART" id="SM00008">
    <property type="entry name" value="HormR"/>
    <property type="match status" value="1"/>
</dbReference>
<dbReference type="Pfam" id="PF02793">
    <property type="entry name" value="HRM"/>
    <property type="match status" value="1"/>
</dbReference>
<name>A0A553NZ63_TIGCA</name>
<dbReference type="SUPFAM" id="SSF111418">
    <property type="entry name" value="Hormone receptor domain"/>
    <property type="match status" value="1"/>
</dbReference>
<evidence type="ECO:0000256" key="4">
    <source>
        <dbReference type="ARBA" id="ARBA00022734"/>
    </source>
</evidence>
<dbReference type="PROSITE" id="PS50221">
    <property type="entry name" value="GAIN_B"/>
    <property type="match status" value="1"/>
</dbReference>
<evidence type="ECO:0000256" key="6">
    <source>
        <dbReference type="ARBA" id="ARBA00023136"/>
    </source>
</evidence>
<evidence type="ECO:0000313" key="14">
    <source>
        <dbReference type="EMBL" id="TRY70720.1"/>
    </source>
</evidence>
<sequence>LFLGEAPDGTKYKTAYRCEGDDLRITCDAEQTIQVIRANFGRFSIAICNKHGFTDWSVNCMAPRTTRIMQSRCDGKRLCEMSVNSDIFGDPCPGTHKYMEVHYACSPKFITTTKRPFPPWFLESGAGDLWSPQKQSSTLQETNPTMTSSTSLKTSSSTLVSSSSIASSSSSFSTLAEDHLTTSSPRKPILVTQPTTPVRIPITTPKATTTIVPTSQPPVKINASITSTKSDALEEYDDNDAESPSKPSSSKHLQTTSEAKEEEPLLPEVEVFVSDLPSPLHPPDHCPPKLARHIHWNWTAGGEVAIVPCPRGSTGLARWPCQSGGQWVGVVPDLSDCKSNAMTNLESRVREEDPENVIVSALAKLTRTSLYGGDLETASVIMRTMANRLQYLLQSQSSSFYKKEAYIQEVFQNILRSASNLVARHQTPAWQDLPASKRSKMVTDILLSLEENAFLLADVTLEEQVLEEASEEIVMAISVINSKKLDASDSSPLSFPDSKFAKIATKVKDRASLPRGNLKRHSNSYELSKAVFFSYLNLHQILQSPVSFNGFDDYKVNSRVLSASLAKGRHVELAQPMVLTFRHLNTNLTGPVCVFWDFEMNVWSNNGCSVKSSDTSQTECECDHLTNFALLMRDGPALSNNGLSTFFWIQILVYIFLVILVIVAVFVAVKFRTQLSHVVRKYFTKSQEKKLQKGLDVNPGSGPGLGPCPKSQSFYSGVNLVTTAVNNQLVNGKAQTLALEKNLRLSHYLHSLPNGNGSNHHHLHAQASDLPDPAAHTATLRMGSQTNANANPLPTYSVYQIEDGMEATKHLRDTVYMSPQLVNLTNTLRSKKRCQAGHCQQQSPHHHHPQHHLQGVNDDSMLPESEVIFRAVSPHGHVYWEIDPKRDHSDEDQPQLSSNSDMSSSRQSSSRYSDNHPLIKGDSPQQPNHQVLVNPFADVQLLPNSVCSSPTSLGQRGSSDIRFSSLRLGKGHLPSFRTPTFRSGRNNKAGISNVNANIREEEIPEQVQIRDLRSIPVSIKSNDYILAKIQSHMNRGSPVDLVVSSNSPSRGGGYHTTAQLDGSKKQRRV</sequence>
<dbReference type="Gene3D" id="2.60.120.740">
    <property type="match status" value="1"/>
</dbReference>
<feature type="region of interest" description="Disordered" evidence="9">
    <location>
        <begin position="1037"/>
        <end position="1069"/>
    </location>
</feature>
<feature type="compositionally biased region" description="Low complexity" evidence="9">
    <location>
        <begin position="897"/>
        <end position="912"/>
    </location>
</feature>
<feature type="domain" description="GAIN-B" evidence="11">
    <location>
        <begin position="476"/>
        <end position="638"/>
    </location>
</feature>
<comment type="caution">
    <text evidence="14">The sequence shown here is derived from an EMBL/GenBank/DDBJ whole genome shotgun (WGS) entry which is preliminary data.</text>
</comment>
<evidence type="ECO:0000259" key="11">
    <source>
        <dbReference type="PROSITE" id="PS50221"/>
    </source>
</evidence>
<protein>
    <submittedName>
        <fullName evidence="14">Uncharacterized protein</fullName>
    </submittedName>
</protein>
<dbReference type="PANTHER" id="PTHR45813">
    <property type="entry name" value="IG-LIKE DOMAIN-CONTAINING PROTEIN"/>
    <property type="match status" value="1"/>
</dbReference>
<dbReference type="Proteomes" id="UP000318571">
    <property type="component" value="Chromosome 9"/>
</dbReference>
<evidence type="ECO:0000256" key="7">
    <source>
        <dbReference type="ARBA" id="ARBA00023157"/>
    </source>
</evidence>
<dbReference type="Gene3D" id="4.10.1240.10">
    <property type="entry name" value="GPCR, family 2, extracellular hormone receptor domain"/>
    <property type="match status" value="1"/>
</dbReference>
<feature type="non-terminal residue" evidence="14">
    <location>
        <position position="1"/>
    </location>
</feature>
<feature type="region of interest" description="Disordered" evidence="9">
    <location>
        <begin position="208"/>
        <end position="265"/>
    </location>
</feature>
<dbReference type="FunFam" id="2.60.120.740:FF:000001">
    <property type="entry name" value="Adhesion G protein-coupled receptor L2"/>
    <property type="match status" value="1"/>
</dbReference>
<gene>
    <name evidence="14" type="ORF">TCAL_05187</name>
</gene>
<keyword evidence="6 10" id="KW-0472">Membrane</keyword>
<dbReference type="InterPro" id="IPR000922">
    <property type="entry name" value="Lectin_gal-bd_dom"/>
</dbReference>
<dbReference type="InterPro" id="IPR000203">
    <property type="entry name" value="GPS"/>
</dbReference>
<dbReference type="PROSITE" id="PS50228">
    <property type="entry name" value="SUEL_LECTIN"/>
    <property type="match status" value="1"/>
</dbReference>
<dbReference type="STRING" id="6832.A0A553NZ63"/>
<dbReference type="GO" id="GO:0007189">
    <property type="term" value="P:adenylate cyclase-activating G protein-coupled receptor signaling pathway"/>
    <property type="evidence" value="ECO:0007669"/>
    <property type="project" value="TreeGrafter"/>
</dbReference>
<dbReference type="GO" id="GO:0030246">
    <property type="term" value="F:carbohydrate binding"/>
    <property type="evidence" value="ECO:0007669"/>
    <property type="project" value="UniProtKB-KW"/>
</dbReference>
<evidence type="ECO:0000256" key="5">
    <source>
        <dbReference type="ARBA" id="ARBA00022989"/>
    </source>
</evidence>
<proteinExistence type="inferred from homology"/>
<dbReference type="InterPro" id="IPR036445">
    <property type="entry name" value="GPCR_2_extracell_dom_sf"/>
</dbReference>
<dbReference type="OMA" id="CPKSQSF"/>
<keyword evidence="5 10" id="KW-1133">Transmembrane helix</keyword>
<dbReference type="GO" id="GO:0016020">
    <property type="term" value="C:membrane"/>
    <property type="evidence" value="ECO:0007669"/>
    <property type="project" value="UniProtKB-SubCell"/>
</dbReference>
<dbReference type="PANTHER" id="PTHR45813:SF8">
    <property type="entry name" value="IG-LIKE DOMAIN-CONTAINING PROTEIN"/>
    <property type="match status" value="1"/>
</dbReference>
<evidence type="ECO:0000256" key="3">
    <source>
        <dbReference type="ARBA" id="ARBA00022692"/>
    </source>
</evidence>
<dbReference type="Pfam" id="PF02140">
    <property type="entry name" value="SUEL_Lectin"/>
    <property type="match status" value="1"/>
</dbReference>
<feature type="compositionally biased region" description="Polar residues" evidence="9">
    <location>
        <begin position="132"/>
        <end position="144"/>
    </location>
</feature>
<feature type="region of interest" description="Disordered" evidence="9">
    <location>
        <begin position="885"/>
        <end position="929"/>
    </location>
</feature>
<feature type="compositionally biased region" description="Low complexity" evidence="9">
    <location>
        <begin position="145"/>
        <end position="158"/>
    </location>
</feature>
<keyword evidence="15" id="KW-1185">Reference proteome</keyword>
<evidence type="ECO:0000259" key="12">
    <source>
        <dbReference type="PROSITE" id="PS50227"/>
    </source>
</evidence>
<feature type="region of interest" description="Disordered" evidence="9">
    <location>
        <begin position="833"/>
        <end position="858"/>
    </location>
</feature>
<dbReference type="Pfam" id="PF01825">
    <property type="entry name" value="GPS"/>
    <property type="match status" value="1"/>
</dbReference>
<feature type="domain" description="SUEL-type lectin" evidence="13">
    <location>
        <begin position="17"/>
        <end position="106"/>
    </location>
</feature>
<dbReference type="Gene3D" id="1.25.40.610">
    <property type="match status" value="1"/>
</dbReference>
<feature type="domain" description="G-protein coupled receptors family 2 profile 1" evidence="12">
    <location>
        <begin position="286"/>
        <end position="341"/>
    </location>
</feature>
<feature type="transmembrane region" description="Helical" evidence="10">
    <location>
        <begin position="646"/>
        <end position="671"/>
    </location>
</feature>
<evidence type="ECO:0000259" key="13">
    <source>
        <dbReference type="PROSITE" id="PS50228"/>
    </source>
</evidence>
<organism evidence="14 15">
    <name type="scientific">Tigriopus californicus</name>
    <name type="common">Marine copepod</name>
    <dbReference type="NCBI Taxonomy" id="6832"/>
    <lineage>
        <taxon>Eukaryota</taxon>
        <taxon>Metazoa</taxon>
        <taxon>Ecdysozoa</taxon>
        <taxon>Arthropoda</taxon>
        <taxon>Crustacea</taxon>
        <taxon>Multicrustacea</taxon>
        <taxon>Hexanauplia</taxon>
        <taxon>Copepoda</taxon>
        <taxon>Harpacticoida</taxon>
        <taxon>Harpacticidae</taxon>
        <taxon>Tigriopus</taxon>
    </lineage>
</organism>
<keyword evidence="4" id="KW-0430">Lectin</keyword>
<feature type="compositionally biased region" description="Polar residues" evidence="9">
    <location>
        <begin position="245"/>
        <end position="257"/>
    </location>
</feature>
<keyword evidence="7" id="KW-1015">Disulfide bond</keyword>
<dbReference type="Pfam" id="PF16489">
    <property type="entry name" value="GAIN"/>
    <property type="match status" value="1"/>
</dbReference>
<dbReference type="GO" id="GO:0004930">
    <property type="term" value="F:G protein-coupled receptor activity"/>
    <property type="evidence" value="ECO:0007669"/>
    <property type="project" value="InterPro"/>
</dbReference>
<dbReference type="Gene3D" id="2.60.220.50">
    <property type="match status" value="1"/>
</dbReference>
<evidence type="ECO:0000256" key="1">
    <source>
        <dbReference type="ARBA" id="ARBA00004370"/>
    </source>
</evidence>
<reference evidence="14 15" key="1">
    <citation type="journal article" date="2018" name="Nat. Ecol. Evol.">
        <title>Genomic signatures of mitonuclear coevolution across populations of Tigriopus californicus.</title>
        <authorList>
            <person name="Barreto F.S."/>
            <person name="Watson E.T."/>
            <person name="Lima T.G."/>
            <person name="Willett C.S."/>
            <person name="Edmands S."/>
            <person name="Li W."/>
            <person name="Burton R.S."/>
        </authorList>
    </citation>
    <scope>NUCLEOTIDE SEQUENCE [LARGE SCALE GENOMIC DNA]</scope>
    <source>
        <strain evidence="14 15">San Diego</strain>
    </source>
</reference>
<evidence type="ECO:0000313" key="15">
    <source>
        <dbReference type="Proteomes" id="UP000318571"/>
    </source>
</evidence>
<evidence type="ECO:0000256" key="8">
    <source>
        <dbReference type="ARBA" id="ARBA00023180"/>
    </source>
</evidence>
<evidence type="ECO:0000256" key="10">
    <source>
        <dbReference type="SAM" id="Phobius"/>
    </source>
</evidence>
<dbReference type="InterPro" id="IPR043159">
    <property type="entry name" value="Lectin_gal-bd_sf"/>
</dbReference>
<dbReference type="PROSITE" id="PS50227">
    <property type="entry name" value="G_PROTEIN_RECEP_F2_3"/>
    <property type="match status" value="1"/>
</dbReference>
<dbReference type="InterPro" id="IPR057244">
    <property type="entry name" value="GAIN_B"/>
</dbReference>
<comment type="similarity">
    <text evidence="2">Belongs to the G-protein coupled receptor 2 family. LN-TM7 subfamily.</text>
</comment>
<dbReference type="CDD" id="cd22830">
    <property type="entry name" value="Gal_Rha_Lectin_dCirl"/>
    <property type="match status" value="1"/>
</dbReference>
<dbReference type="InterPro" id="IPR046338">
    <property type="entry name" value="GAIN_dom_sf"/>
</dbReference>
<dbReference type="InterPro" id="IPR051587">
    <property type="entry name" value="Adhesion_GPCR"/>
</dbReference>